<gene>
    <name evidence="2" type="ORF">niasHT_009153</name>
</gene>
<evidence type="ECO:0000256" key="1">
    <source>
        <dbReference type="SAM" id="Phobius"/>
    </source>
</evidence>
<evidence type="ECO:0000313" key="2">
    <source>
        <dbReference type="EMBL" id="KAL3125787.1"/>
    </source>
</evidence>
<comment type="caution">
    <text evidence="2">The sequence shown here is derived from an EMBL/GenBank/DDBJ whole genome shotgun (WGS) entry which is preliminary data.</text>
</comment>
<protein>
    <submittedName>
        <fullName evidence="2">Uncharacterized protein</fullName>
    </submittedName>
</protein>
<keyword evidence="3" id="KW-1185">Reference proteome</keyword>
<evidence type="ECO:0000313" key="3">
    <source>
        <dbReference type="Proteomes" id="UP001620626"/>
    </source>
</evidence>
<keyword evidence="1" id="KW-0812">Transmembrane</keyword>
<dbReference type="EMBL" id="JBICBT010000021">
    <property type="protein sequence ID" value="KAL3125787.1"/>
    <property type="molecule type" value="Genomic_DNA"/>
</dbReference>
<feature type="transmembrane region" description="Helical" evidence="1">
    <location>
        <begin position="48"/>
        <end position="68"/>
    </location>
</feature>
<keyword evidence="1" id="KW-1133">Transmembrane helix</keyword>
<keyword evidence="1" id="KW-0472">Membrane</keyword>
<reference evidence="2 3" key="1">
    <citation type="submission" date="2024-10" db="EMBL/GenBank/DDBJ databases">
        <authorList>
            <person name="Kim D."/>
        </authorList>
    </citation>
    <scope>NUCLEOTIDE SEQUENCE [LARGE SCALE GENOMIC DNA]</scope>
    <source>
        <strain evidence="2">BH-2024</strain>
    </source>
</reference>
<dbReference type="AlphaFoldDB" id="A0ABD2MFF5"/>
<proteinExistence type="predicted"/>
<name>A0ABD2MFF5_9BILA</name>
<accession>A0ABD2MFF5</accession>
<sequence>MREPRERIPIFHTGAMGAQNNKNWQFSPKRVVQSVRVLNDRMDRGMRFLVGMNSYLSLFVFIAIIIAVDSGILRHRRFVNQEAEAIPGEKAASEPDVIGSMNGDHSKLMLESSGRQHHDWRRVLCGESRPFPFNTPHAHPPFEVMKGLYKPSQMDQWHASTIHSPSPSVLFTQQAGQQLALNTSQLGHSKHHGY</sequence>
<organism evidence="2 3">
    <name type="scientific">Heterodera trifolii</name>
    <dbReference type="NCBI Taxonomy" id="157864"/>
    <lineage>
        <taxon>Eukaryota</taxon>
        <taxon>Metazoa</taxon>
        <taxon>Ecdysozoa</taxon>
        <taxon>Nematoda</taxon>
        <taxon>Chromadorea</taxon>
        <taxon>Rhabditida</taxon>
        <taxon>Tylenchina</taxon>
        <taxon>Tylenchomorpha</taxon>
        <taxon>Tylenchoidea</taxon>
        <taxon>Heteroderidae</taxon>
        <taxon>Heteroderinae</taxon>
        <taxon>Heterodera</taxon>
    </lineage>
</organism>
<dbReference type="Proteomes" id="UP001620626">
    <property type="component" value="Unassembled WGS sequence"/>
</dbReference>